<dbReference type="InterPro" id="IPR051251">
    <property type="entry name" value="STK_FNIP-Repeat"/>
</dbReference>
<comment type="caution">
    <text evidence="1">The sequence shown here is derived from an EMBL/GenBank/DDBJ whole genome shotgun (WGS) entry which is preliminary data.</text>
</comment>
<dbReference type="Proteomes" id="UP000001396">
    <property type="component" value="Unassembled WGS sequence"/>
</dbReference>
<organism evidence="1 2">
    <name type="scientific">Heterostelium pallidum (strain ATCC 26659 / Pp 5 / PN500)</name>
    <name type="common">Cellular slime mold</name>
    <name type="synonym">Polysphondylium pallidum</name>
    <dbReference type="NCBI Taxonomy" id="670386"/>
    <lineage>
        <taxon>Eukaryota</taxon>
        <taxon>Amoebozoa</taxon>
        <taxon>Evosea</taxon>
        <taxon>Eumycetozoa</taxon>
        <taxon>Dictyostelia</taxon>
        <taxon>Acytosteliales</taxon>
        <taxon>Acytosteliaceae</taxon>
        <taxon>Heterostelium</taxon>
    </lineage>
</organism>
<dbReference type="EMBL" id="ADBJ01000037">
    <property type="protein sequence ID" value="EFA78677.1"/>
    <property type="molecule type" value="Genomic_DNA"/>
</dbReference>
<evidence type="ECO:0000313" key="1">
    <source>
        <dbReference type="EMBL" id="EFA78677.1"/>
    </source>
</evidence>
<dbReference type="PANTHER" id="PTHR32134">
    <property type="entry name" value="FNIP REPEAT-CONTAINING PROTEIN"/>
    <property type="match status" value="1"/>
</dbReference>
<gene>
    <name evidence="1" type="ORF">PPL_08137</name>
</gene>
<protein>
    <submittedName>
        <fullName evidence="1">Uncharacterized protein</fullName>
    </submittedName>
</protein>
<reference evidence="1 2" key="1">
    <citation type="journal article" date="2011" name="Genome Res.">
        <title>Phylogeny-wide analysis of social amoeba genomes highlights ancient origins for complex intercellular communication.</title>
        <authorList>
            <person name="Heidel A.J."/>
            <person name="Lawal H.M."/>
            <person name="Felder M."/>
            <person name="Schilde C."/>
            <person name="Helps N.R."/>
            <person name="Tunggal B."/>
            <person name="Rivero F."/>
            <person name="John U."/>
            <person name="Schleicher M."/>
            <person name="Eichinger L."/>
            <person name="Platzer M."/>
            <person name="Noegel A.A."/>
            <person name="Schaap P."/>
            <person name="Gloeckner G."/>
        </authorList>
    </citation>
    <scope>NUCLEOTIDE SEQUENCE [LARGE SCALE GENOMIC DNA]</scope>
    <source>
        <strain evidence="2">ATCC 26659 / Pp 5 / PN500</strain>
    </source>
</reference>
<accession>D3BIQ3</accession>
<proteinExistence type="predicted"/>
<dbReference type="InParanoid" id="D3BIQ3"/>
<sequence>MNNRICFSLTCKSLFSRRDKYLLFNFDYDDSFHLNKHSFNEFYLRSFIEQALKSISGKTTLNLTDEIDIDNVDIDQTIDYIRFEKKANLCRLEESFIEKLKKSNVTKLLLTNNVELNFQRFPNCIKTLKIGSFNVNMKLLPEELERLYYVSLGSPQVQPDCLPQSLTYLEISGRYLTNNPVALPPKLLELKLSSTEMEINESLPLPPQLSSVVIHSRWLNYFKSTTTITSMVLYLSNYTLKVGDIPECVRHLTLKLDYSSDTVELVHGLFPSKLETLIPESFNGDLFVTCEQLFAKGCNQLNKLILSAHYAHPLTDRSIPASVESIDFDTYYQNVPIDFVLVGLRFDK</sequence>
<dbReference type="AlphaFoldDB" id="D3BIQ3"/>
<name>D3BIQ3_HETP5</name>
<dbReference type="RefSeq" id="XP_020430801.1">
    <property type="nucleotide sequence ID" value="XM_020578962.1"/>
</dbReference>
<dbReference type="PANTHER" id="PTHR32134:SF92">
    <property type="entry name" value="FNIP REPEAT-CONTAINING PROTEIN"/>
    <property type="match status" value="1"/>
</dbReference>
<dbReference type="GeneID" id="31363617"/>
<evidence type="ECO:0000313" key="2">
    <source>
        <dbReference type="Proteomes" id="UP000001396"/>
    </source>
</evidence>
<keyword evidence="2" id="KW-1185">Reference proteome</keyword>